<dbReference type="Pfam" id="PF00072">
    <property type="entry name" value="Response_reg"/>
    <property type="match status" value="1"/>
</dbReference>
<dbReference type="Pfam" id="PF13426">
    <property type="entry name" value="PAS_9"/>
    <property type="match status" value="1"/>
</dbReference>
<dbReference type="PATRIC" id="fig|1300349.4.peg.2713"/>
<evidence type="ECO:0000256" key="2">
    <source>
        <dbReference type="ARBA" id="ARBA00012438"/>
    </source>
</evidence>
<comment type="catalytic activity">
    <reaction evidence="1">
        <text>ATP + protein L-histidine = ADP + protein N-phospho-L-histidine.</text>
        <dbReference type="EC" id="2.7.13.3"/>
    </reaction>
</comment>
<dbReference type="InterPro" id="IPR036097">
    <property type="entry name" value="HisK_dim/P_sf"/>
</dbReference>
<dbReference type="SMART" id="SM00065">
    <property type="entry name" value="GAF"/>
    <property type="match status" value="1"/>
</dbReference>
<feature type="domain" description="Response regulatory" evidence="12">
    <location>
        <begin position="702"/>
        <end position="818"/>
    </location>
</feature>
<dbReference type="GO" id="GO:0000155">
    <property type="term" value="F:phosphorelay sensor kinase activity"/>
    <property type="evidence" value="ECO:0007669"/>
    <property type="project" value="InterPro"/>
</dbReference>
<dbReference type="InterPro" id="IPR000014">
    <property type="entry name" value="PAS"/>
</dbReference>
<dbReference type="CDD" id="cd00130">
    <property type="entry name" value="PAS"/>
    <property type="match status" value="2"/>
</dbReference>
<dbReference type="InterPro" id="IPR004358">
    <property type="entry name" value="Sig_transdc_His_kin-like_C"/>
</dbReference>
<evidence type="ECO:0000256" key="9">
    <source>
        <dbReference type="PROSITE-ProRule" id="PRU00169"/>
    </source>
</evidence>
<dbReference type="NCBIfam" id="TIGR00229">
    <property type="entry name" value="sensory_box"/>
    <property type="match status" value="2"/>
</dbReference>
<dbReference type="Gene3D" id="1.10.287.130">
    <property type="match status" value="1"/>
</dbReference>
<dbReference type="PANTHER" id="PTHR43065">
    <property type="entry name" value="SENSOR HISTIDINE KINASE"/>
    <property type="match status" value="1"/>
</dbReference>
<dbReference type="GO" id="GO:0006355">
    <property type="term" value="P:regulation of DNA-templated transcription"/>
    <property type="evidence" value="ECO:0007669"/>
    <property type="project" value="InterPro"/>
</dbReference>
<dbReference type="GO" id="GO:0005524">
    <property type="term" value="F:ATP binding"/>
    <property type="evidence" value="ECO:0007669"/>
    <property type="project" value="UniProtKB-KW"/>
</dbReference>
<dbReference type="CDD" id="cd00082">
    <property type="entry name" value="HisKA"/>
    <property type="match status" value="1"/>
</dbReference>
<keyword evidence="7" id="KW-0067">ATP-binding</keyword>
<dbReference type="SUPFAM" id="SSF47384">
    <property type="entry name" value="Homodimeric domain of signal transducing histidine kinase"/>
    <property type="match status" value="1"/>
</dbReference>
<keyword evidence="6 14" id="KW-0418">Kinase</keyword>
<evidence type="ECO:0000256" key="1">
    <source>
        <dbReference type="ARBA" id="ARBA00000085"/>
    </source>
</evidence>
<evidence type="ECO:0000256" key="3">
    <source>
        <dbReference type="ARBA" id="ARBA00022553"/>
    </source>
</evidence>
<evidence type="ECO:0000256" key="6">
    <source>
        <dbReference type="ARBA" id="ARBA00022777"/>
    </source>
</evidence>
<dbReference type="PRINTS" id="PR00344">
    <property type="entry name" value="BCTRLSENSOR"/>
</dbReference>
<keyword evidence="4" id="KW-0808">Transferase</keyword>
<dbReference type="PROSITE" id="PS50110">
    <property type="entry name" value="RESPONSE_REGULATORY"/>
    <property type="match status" value="1"/>
</dbReference>
<evidence type="ECO:0000259" key="11">
    <source>
        <dbReference type="PROSITE" id="PS50109"/>
    </source>
</evidence>
<dbReference type="InterPro" id="IPR036890">
    <property type="entry name" value="HATPase_C_sf"/>
</dbReference>
<dbReference type="Pfam" id="PF01590">
    <property type="entry name" value="GAF"/>
    <property type="match status" value="1"/>
</dbReference>
<evidence type="ECO:0000256" key="4">
    <source>
        <dbReference type="ARBA" id="ARBA00022679"/>
    </source>
</evidence>
<dbReference type="InterPro" id="IPR003018">
    <property type="entry name" value="GAF"/>
</dbReference>
<dbReference type="Gene3D" id="3.30.450.40">
    <property type="match status" value="1"/>
</dbReference>
<dbReference type="InterPro" id="IPR029016">
    <property type="entry name" value="GAF-like_dom_sf"/>
</dbReference>
<evidence type="ECO:0000259" key="12">
    <source>
        <dbReference type="PROSITE" id="PS50110"/>
    </source>
</evidence>
<organism evidence="14 15">
    <name type="scientific">Erythrobacter dokdonensis DSW-74</name>
    <dbReference type="NCBI Taxonomy" id="1300349"/>
    <lineage>
        <taxon>Bacteria</taxon>
        <taxon>Pseudomonadati</taxon>
        <taxon>Pseudomonadota</taxon>
        <taxon>Alphaproteobacteria</taxon>
        <taxon>Sphingomonadales</taxon>
        <taxon>Erythrobacteraceae</taxon>
        <taxon>Erythrobacter/Porphyrobacter group</taxon>
        <taxon>Erythrobacter</taxon>
    </lineage>
</organism>
<dbReference type="PROSITE" id="PS50109">
    <property type="entry name" value="HIS_KIN"/>
    <property type="match status" value="1"/>
</dbReference>
<feature type="domain" description="PAS" evidence="13">
    <location>
        <begin position="178"/>
        <end position="232"/>
    </location>
</feature>
<dbReference type="SMART" id="SM00091">
    <property type="entry name" value="PAS"/>
    <property type="match status" value="2"/>
</dbReference>
<proteinExistence type="predicted"/>
<dbReference type="InterPro" id="IPR003594">
    <property type="entry name" value="HATPase_dom"/>
</dbReference>
<evidence type="ECO:0000313" key="14">
    <source>
        <dbReference type="EMBL" id="OBV09828.1"/>
    </source>
</evidence>
<accession>A0A1A7BBB2</accession>
<dbReference type="SUPFAM" id="SSF55874">
    <property type="entry name" value="ATPase domain of HSP90 chaperone/DNA topoisomerase II/histidine kinase"/>
    <property type="match status" value="1"/>
</dbReference>
<feature type="modified residue" description="4-aspartylphosphate" evidence="9">
    <location>
        <position position="753"/>
    </location>
</feature>
<dbReference type="EC" id="2.7.13.3" evidence="2"/>
<dbReference type="Pfam" id="PF02518">
    <property type="entry name" value="HATPase_c"/>
    <property type="match status" value="1"/>
</dbReference>
<dbReference type="EMBL" id="LZYB01000009">
    <property type="protein sequence ID" value="OBV09828.1"/>
    <property type="molecule type" value="Genomic_DNA"/>
</dbReference>
<dbReference type="PROSITE" id="PS50112">
    <property type="entry name" value="PAS"/>
    <property type="match status" value="1"/>
</dbReference>
<evidence type="ECO:0000256" key="7">
    <source>
        <dbReference type="ARBA" id="ARBA00022840"/>
    </source>
</evidence>
<dbReference type="SUPFAM" id="SSF52172">
    <property type="entry name" value="CheY-like"/>
    <property type="match status" value="1"/>
</dbReference>
<dbReference type="InterPro" id="IPR005467">
    <property type="entry name" value="His_kinase_dom"/>
</dbReference>
<keyword evidence="15" id="KW-1185">Reference proteome</keyword>
<dbReference type="InterPro" id="IPR013767">
    <property type="entry name" value="PAS_fold"/>
</dbReference>
<dbReference type="Gene3D" id="3.30.565.10">
    <property type="entry name" value="Histidine kinase-like ATPase, C-terminal domain"/>
    <property type="match status" value="1"/>
</dbReference>
<evidence type="ECO:0000256" key="10">
    <source>
        <dbReference type="SAM" id="MobiDB-lite"/>
    </source>
</evidence>
<reference evidence="14 15" key="1">
    <citation type="submission" date="2016-06" db="EMBL/GenBank/DDBJ databases">
        <title>Genome sequence of Porphyrobacter dokdonensis DSW-74.</title>
        <authorList>
            <person name="Kim J.F."/>
            <person name="Song J.Y."/>
        </authorList>
    </citation>
    <scope>NUCLEOTIDE SEQUENCE [LARGE SCALE GENOMIC DNA]</scope>
    <source>
        <strain evidence="14 15">DSW-74</strain>
    </source>
</reference>
<dbReference type="SMART" id="SM00448">
    <property type="entry name" value="REC"/>
    <property type="match status" value="1"/>
</dbReference>
<name>A0A1A7BBB2_9SPHN</name>
<keyword evidence="8" id="KW-0902">Two-component regulatory system</keyword>
<dbReference type="AlphaFoldDB" id="A0A1A7BBB2"/>
<dbReference type="SUPFAM" id="SSF55781">
    <property type="entry name" value="GAF domain-like"/>
    <property type="match status" value="1"/>
</dbReference>
<dbReference type="PANTHER" id="PTHR43065:SF46">
    <property type="entry name" value="C4-DICARBOXYLATE TRANSPORT SENSOR PROTEIN DCTB"/>
    <property type="match status" value="1"/>
</dbReference>
<gene>
    <name evidence="14" type="ORF">I603_2724</name>
</gene>
<dbReference type="SUPFAM" id="SSF55785">
    <property type="entry name" value="PYP-like sensor domain (PAS domain)"/>
    <property type="match status" value="2"/>
</dbReference>
<comment type="caution">
    <text evidence="14">The sequence shown here is derived from an EMBL/GenBank/DDBJ whole genome shotgun (WGS) entry which is preliminary data.</text>
</comment>
<evidence type="ECO:0000256" key="8">
    <source>
        <dbReference type="ARBA" id="ARBA00023012"/>
    </source>
</evidence>
<dbReference type="STRING" id="1300349.I603_2724"/>
<dbReference type="InterPro" id="IPR035965">
    <property type="entry name" value="PAS-like_dom_sf"/>
</dbReference>
<feature type="region of interest" description="Disordered" evidence="10">
    <location>
        <begin position="1"/>
        <end position="20"/>
    </location>
</feature>
<feature type="domain" description="Histidine kinase" evidence="11">
    <location>
        <begin position="456"/>
        <end position="679"/>
    </location>
</feature>
<dbReference type="InterPro" id="IPR011006">
    <property type="entry name" value="CheY-like_superfamily"/>
</dbReference>
<dbReference type="Pfam" id="PF00512">
    <property type="entry name" value="HisKA"/>
    <property type="match status" value="1"/>
</dbReference>
<dbReference type="SMART" id="SM00387">
    <property type="entry name" value="HATPase_c"/>
    <property type="match status" value="1"/>
</dbReference>
<keyword evidence="3 9" id="KW-0597">Phosphoprotein</keyword>
<sequence>MTGQLHPMRQHDPSVPPVLPDEPFRLAALRDLGVLDTPADRELDVITRLAADRFDTAIALVSLVDADRQWFKSRHGLDTSETCRRHSFCGHTIAGREVMVVEDTHRDPRFAANPLVSGAPHIRFYAGAPLVLADGHAVGTLCIIDSAPRERFTPRERDILVLMASQVVALLESRRIRQEQRISQLIAQTTTDAFVCSDPDSRIILWNRAAEAMFGWSAEEAIGQPLDMIIPDRHRAGHHAGVARLRARGPIKLVGQTVEVPATCKAGHEIPVELSLAMWPGEGAEAGGPAGFAAIIRDISARKEAEAERVATEARLARQVAAIEASDDGIAITDPDGVFMFMNRGHALMFGYEDPAELTGKPWHVLYDPLEVSRINEEAMPILLRTGQWRGETQGRRRDGSPIEQEVVLSLSPEGGIVCVTRDVSDRRAMEREKARLREQLMLAQRQEVVGQLASGIAHDFNNLIAAISGTAELLRNINDERVRHHALRIQSAASTAAGLTEKLLTLGRRTPHPKLADLRRTLRDVRDLVVPSLTDPLHRIELELPPAPLMAQTDDTELNQVVLNLALNARDALRPGEVGRIKLEVIANRDYQPEGTVVVGTVPQVPAAVIRVSDTGCGIAAEDLGRVFEPFFTHKGEAGTGLGLAVVAGIIAANNGALAIQSWSDCGTIFEVWWPLEAGDGNERGIPSSLLAAGNVLAGKTVLVVDDNPTVADTLEAMLEEVGAEVGPCIDPQDAIAVLQDDPGSWDLVITDYDMPGMNGAQLARALRRTRDDLPILLLTALPRVHQLHQKQVGLFDGVLGKPTTTAQLAAAAAAAIDAARARSSSCIS</sequence>
<keyword evidence="5" id="KW-0547">Nucleotide-binding</keyword>
<dbReference type="Gene3D" id="3.40.50.2300">
    <property type="match status" value="1"/>
</dbReference>
<dbReference type="InterPro" id="IPR003661">
    <property type="entry name" value="HisK_dim/P_dom"/>
</dbReference>
<dbReference type="InterPro" id="IPR001789">
    <property type="entry name" value="Sig_transdc_resp-reg_receiver"/>
</dbReference>
<evidence type="ECO:0000259" key="13">
    <source>
        <dbReference type="PROSITE" id="PS50112"/>
    </source>
</evidence>
<dbReference type="Proteomes" id="UP000092484">
    <property type="component" value="Unassembled WGS sequence"/>
</dbReference>
<dbReference type="SMART" id="SM00388">
    <property type="entry name" value="HisKA"/>
    <property type="match status" value="1"/>
</dbReference>
<dbReference type="CDD" id="cd00156">
    <property type="entry name" value="REC"/>
    <property type="match status" value="1"/>
</dbReference>
<dbReference type="Gene3D" id="3.30.450.20">
    <property type="entry name" value="PAS domain"/>
    <property type="match status" value="2"/>
</dbReference>
<dbReference type="Pfam" id="PF00989">
    <property type="entry name" value="PAS"/>
    <property type="match status" value="1"/>
</dbReference>
<evidence type="ECO:0000256" key="5">
    <source>
        <dbReference type="ARBA" id="ARBA00022741"/>
    </source>
</evidence>
<protein>
    <recommendedName>
        <fullName evidence="2">histidine kinase</fullName>
        <ecNumber evidence="2">2.7.13.3</ecNumber>
    </recommendedName>
</protein>
<evidence type="ECO:0000313" key="15">
    <source>
        <dbReference type="Proteomes" id="UP000092484"/>
    </source>
</evidence>